<evidence type="ECO:0000313" key="1">
    <source>
        <dbReference type="EMBL" id="HIQ90172.1"/>
    </source>
</evidence>
<proteinExistence type="predicted"/>
<name>A0A9D0ZQ24_9FIRM</name>
<dbReference type="AlphaFoldDB" id="A0A9D0ZQ24"/>
<comment type="caution">
    <text evidence="1">The sequence shown here is derived from an EMBL/GenBank/DDBJ whole genome shotgun (WGS) entry which is preliminary data.</text>
</comment>
<reference evidence="1" key="1">
    <citation type="submission" date="2020-10" db="EMBL/GenBank/DDBJ databases">
        <authorList>
            <person name="Gilroy R."/>
        </authorList>
    </citation>
    <scope>NUCLEOTIDE SEQUENCE</scope>
    <source>
        <strain evidence="1">CHK147-3167</strain>
    </source>
</reference>
<gene>
    <name evidence="1" type="ORF">IAB27_00890</name>
</gene>
<accession>A0A9D0ZQ24</accession>
<protein>
    <submittedName>
        <fullName evidence="1">Uncharacterized protein</fullName>
    </submittedName>
</protein>
<evidence type="ECO:0000313" key="2">
    <source>
        <dbReference type="Proteomes" id="UP000886786"/>
    </source>
</evidence>
<dbReference type="EMBL" id="DVFV01000020">
    <property type="protein sequence ID" value="HIQ90172.1"/>
    <property type="molecule type" value="Genomic_DNA"/>
</dbReference>
<organism evidence="1 2">
    <name type="scientific">Candidatus Coprosoma intestinipullorum</name>
    <dbReference type="NCBI Taxonomy" id="2840752"/>
    <lineage>
        <taxon>Bacteria</taxon>
        <taxon>Bacillati</taxon>
        <taxon>Bacillota</taxon>
        <taxon>Bacillota incertae sedis</taxon>
        <taxon>Candidatus Coprosoma</taxon>
    </lineage>
</organism>
<dbReference type="Proteomes" id="UP000886786">
    <property type="component" value="Unassembled WGS sequence"/>
</dbReference>
<sequence>MMAWIDVENAHTNDVITYKVPLIKFEDYKEVIFDISNLNKKDLEILKLAIDTSKNTWYTDIELFYTELESKIVPN</sequence>
<reference evidence="1" key="2">
    <citation type="journal article" date="2021" name="PeerJ">
        <title>Extensive microbial diversity within the chicken gut microbiome revealed by metagenomics and culture.</title>
        <authorList>
            <person name="Gilroy R."/>
            <person name="Ravi A."/>
            <person name="Getino M."/>
            <person name="Pursley I."/>
            <person name="Horton D.L."/>
            <person name="Alikhan N.F."/>
            <person name="Baker D."/>
            <person name="Gharbi K."/>
            <person name="Hall N."/>
            <person name="Watson M."/>
            <person name="Adriaenssens E.M."/>
            <person name="Foster-Nyarko E."/>
            <person name="Jarju S."/>
            <person name="Secka A."/>
            <person name="Antonio M."/>
            <person name="Oren A."/>
            <person name="Chaudhuri R.R."/>
            <person name="La Ragione R."/>
            <person name="Hildebrand F."/>
            <person name="Pallen M.J."/>
        </authorList>
    </citation>
    <scope>NUCLEOTIDE SEQUENCE</scope>
    <source>
        <strain evidence="1">CHK147-3167</strain>
    </source>
</reference>